<proteinExistence type="inferred from homology"/>
<comment type="caution">
    <text evidence="7">The sequence shown here is derived from an EMBL/GenBank/DDBJ whole genome shotgun (WGS) entry which is preliminary data.</text>
</comment>
<keyword evidence="2" id="KW-0479">Metal-binding</keyword>
<evidence type="ECO:0000256" key="1">
    <source>
        <dbReference type="ARBA" id="ARBA00006622"/>
    </source>
</evidence>
<dbReference type="SUPFAM" id="SSF51182">
    <property type="entry name" value="RmlC-like cupins"/>
    <property type="match status" value="1"/>
</dbReference>
<dbReference type="Gene3D" id="2.60.120.10">
    <property type="entry name" value="Jelly Rolls"/>
    <property type="match status" value="1"/>
</dbReference>
<evidence type="ECO:0000256" key="6">
    <source>
        <dbReference type="SAM" id="MobiDB-lite"/>
    </source>
</evidence>
<protein>
    <recommendedName>
        <fullName evidence="9">Cysteine dioxygenase type I</fullName>
    </recommendedName>
</protein>
<dbReference type="Pfam" id="PF05995">
    <property type="entry name" value="CDO_I"/>
    <property type="match status" value="1"/>
</dbReference>
<dbReference type="RefSeq" id="WP_344446897.1">
    <property type="nucleotide sequence ID" value="NZ_BAAALF010000319.1"/>
</dbReference>
<gene>
    <name evidence="7" type="ORF">GCM10009665_76410</name>
</gene>
<evidence type="ECO:0008006" key="9">
    <source>
        <dbReference type="Google" id="ProtNLM"/>
    </source>
</evidence>
<dbReference type="Proteomes" id="UP001500037">
    <property type="component" value="Unassembled WGS sequence"/>
</dbReference>
<evidence type="ECO:0000313" key="7">
    <source>
        <dbReference type="EMBL" id="GAA1069251.1"/>
    </source>
</evidence>
<evidence type="ECO:0000256" key="5">
    <source>
        <dbReference type="ARBA" id="ARBA00023004"/>
    </source>
</evidence>
<keyword evidence="5" id="KW-0408">Iron</keyword>
<dbReference type="CDD" id="cd10548">
    <property type="entry name" value="cupin_CDO"/>
    <property type="match status" value="1"/>
</dbReference>
<dbReference type="InterPro" id="IPR014710">
    <property type="entry name" value="RmlC-like_jellyroll"/>
</dbReference>
<dbReference type="PANTHER" id="PTHR12918">
    <property type="entry name" value="CYSTEINE DIOXYGENASE"/>
    <property type="match status" value="1"/>
</dbReference>
<feature type="compositionally biased region" description="Low complexity" evidence="6">
    <location>
        <begin position="36"/>
        <end position="52"/>
    </location>
</feature>
<keyword evidence="8" id="KW-1185">Reference proteome</keyword>
<evidence type="ECO:0000256" key="3">
    <source>
        <dbReference type="ARBA" id="ARBA00022964"/>
    </source>
</evidence>
<keyword evidence="3" id="KW-0223">Dioxygenase</keyword>
<reference evidence="8" key="1">
    <citation type="journal article" date="2019" name="Int. J. Syst. Evol. Microbiol.">
        <title>The Global Catalogue of Microorganisms (GCM) 10K type strain sequencing project: providing services to taxonomists for standard genome sequencing and annotation.</title>
        <authorList>
            <consortium name="The Broad Institute Genomics Platform"/>
            <consortium name="The Broad Institute Genome Sequencing Center for Infectious Disease"/>
            <person name="Wu L."/>
            <person name="Ma J."/>
        </authorList>
    </citation>
    <scope>NUCLEOTIDE SEQUENCE [LARGE SCALE GENOMIC DNA]</scope>
    <source>
        <strain evidence="8">JCM 13004</strain>
    </source>
</reference>
<comment type="similarity">
    <text evidence="1">Belongs to the cysteine dioxygenase family.</text>
</comment>
<dbReference type="InterPro" id="IPR011051">
    <property type="entry name" value="RmlC_Cupin_sf"/>
</dbReference>
<dbReference type="EMBL" id="BAAALF010000319">
    <property type="protein sequence ID" value="GAA1069251.1"/>
    <property type="molecule type" value="Genomic_DNA"/>
</dbReference>
<evidence type="ECO:0000256" key="4">
    <source>
        <dbReference type="ARBA" id="ARBA00023002"/>
    </source>
</evidence>
<feature type="region of interest" description="Disordered" evidence="6">
    <location>
        <begin position="1"/>
        <end position="52"/>
    </location>
</feature>
<sequence>MANIPIPIPTRHARTAPPASPPTARRPGDRSPDRSAPTGLPPAAGTPVTPAVTPALTPAALRTLVSELAERPEEWIGKVRLSVGDRWYERLSGGPDHEIWLISWLPGQSTGFHDHGGSRGAFTVALGELEELSLGEADGELHSRRLPAGTVRAFGPAFLHDVRNTAGGPAVTIHAYSPPLSAMARYELRASGLRRTAVEVAEQW</sequence>
<keyword evidence="4" id="KW-0560">Oxidoreductase</keyword>
<accession>A0ABP4DSK0</accession>
<dbReference type="PANTHER" id="PTHR12918:SF1">
    <property type="entry name" value="CYSTEINE DIOXYGENASE TYPE 1"/>
    <property type="match status" value="1"/>
</dbReference>
<evidence type="ECO:0000256" key="2">
    <source>
        <dbReference type="ARBA" id="ARBA00022723"/>
    </source>
</evidence>
<organism evidence="7 8">
    <name type="scientific">Kitasatospora nipponensis</name>
    <dbReference type="NCBI Taxonomy" id="258049"/>
    <lineage>
        <taxon>Bacteria</taxon>
        <taxon>Bacillati</taxon>
        <taxon>Actinomycetota</taxon>
        <taxon>Actinomycetes</taxon>
        <taxon>Kitasatosporales</taxon>
        <taxon>Streptomycetaceae</taxon>
        <taxon>Kitasatospora</taxon>
    </lineage>
</organism>
<evidence type="ECO:0000313" key="8">
    <source>
        <dbReference type="Proteomes" id="UP001500037"/>
    </source>
</evidence>
<name>A0ABP4DSK0_9ACTN</name>
<dbReference type="InterPro" id="IPR010300">
    <property type="entry name" value="CDO_1"/>
</dbReference>